<evidence type="ECO:0000256" key="4">
    <source>
        <dbReference type="ARBA" id="ARBA00022989"/>
    </source>
</evidence>
<feature type="transmembrane region" description="Helical" evidence="6">
    <location>
        <begin position="103"/>
        <end position="122"/>
    </location>
</feature>
<dbReference type="InterPro" id="IPR007168">
    <property type="entry name" value="Phageshock_PspC_N"/>
</dbReference>
<feature type="transmembrane region" description="Helical" evidence="6">
    <location>
        <begin position="128"/>
        <end position="147"/>
    </location>
</feature>
<evidence type="ECO:0000256" key="3">
    <source>
        <dbReference type="ARBA" id="ARBA00022692"/>
    </source>
</evidence>
<keyword evidence="2" id="KW-1003">Cell membrane</keyword>
<organism evidence="8 9">
    <name type="scientific">Alkaliphilus pronyensis</name>
    <dbReference type="NCBI Taxonomy" id="1482732"/>
    <lineage>
        <taxon>Bacteria</taxon>
        <taxon>Bacillati</taxon>
        <taxon>Bacillota</taxon>
        <taxon>Clostridia</taxon>
        <taxon>Peptostreptococcales</taxon>
        <taxon>Natronincolaceae</taxon>
        <taxon>Alkaliphilus</taxon>
    </lineage>
</organism>
<evidence type="ECO:0000313" key="8">
    <source>
        <dbReference type="EMBL" id="KAB3532752.1"/>
    </source>
</evidence>
<feature type="domain" description="Phage shock protein PspC N-terminal" evidence="7">
    <location>
        <begin position="5"/>
        <end position="60"/>
    </location>
</feature>
<dbReference type="AlphaFoldDB" id="A0A6I0F9A0"/>
<gene>
    <name evidence="8" type="ORF">F8154_11430</name>
</gene>
<dbReference type="EMBL" id="WBZC01000046">
    <property type="protein sequence ID" value="KAB3532752.1"/>
    <property type="molecule type" value="Genomic_DNA"/>
</dbReference>
<keyword evidence="3 6" id="KW-0812">Transmembrane</keyword>
<protein>
    <submittedName>
        <fullName evidence="8">PspC domain-containing protein</fullName>
    </submittedName>
</protein>
<dbReference type="InterPro" id="IPR052027">
    <property type="entry name" value="PspC"/>
</dbReference>
<keyword evidence="9" id="KW-1185">Reference proteome</keyword>
<evidence type="ECO:0000256" key="1">
    <source>
        <dbReference type="ARBA" id="ARBA00004162"/>
    </source>
</evidence>
<keyword evidence="5 6" id="KW-0472">Membrane</keyword>
<sequence length="151" mass="16769">MVMGKRLYLSRDKQLAGVCGGIAEYINVDPTIVRLLWVIFTLTGGVGLIVYIIAAIIMSERPKSNSNSIDVEYEEVDTTNSYNDNEGANEPLKDEKSRSDNNNFIIGLGLIIAGGIMFSRNIFGFHWINLKVFWPAVLIAIGLYVLVNGRK</sequence>
<dbReference type="PANTHER" id="PTHR33885">
    <property type="entry name" value="PHAGE SHOCK PROTEIN C"/>
    <property type="match status" value="1"/>
</dbReference>
<evidence type="ECO:0000256" key="5">
    <source>
        <dbReference type="ARBA" id="ARBA00023136"/>
    </source>
</evidence>
<dbReference type="Proteomes" id="UP000432715">
    <property type="component" value="Unassembled WGS sequence"/>
</dbReference>
<feature type="transmembrane region" description="Helical" evidence="6">
    <location>
        <begin position="35"/>
        <end position="58"/>
    </location>
</feature>
<comment type="caution">
    <text evidence="8">The sequence shown here is derived from an EMBL/GenBank/DDBJ whole genome shotgun (WGS) entry which is preliminary data.</text>
</comment>
<dbReference type="GO" id="GO:0005886">
    <property type="term" value="C:plasma membrane"/>
    <property type="evidence" value="ECO:0007669"/>
    <property type="project" value="UniProtKB-SubCell"/>
</dbReference>
<proteinExistence type="predicted"/>
<keyword evidence="4 6" id="KW-1133">Transmembrane helix</keyword>
<reference evidence="8 9" key="1">
    <citation type="submission" date="2019-10" db="EMBL/GenBank/DDBJ databases">
        <title>Alkaliphilus serpentinus sp. nov. and Alkaliphilus pronyensis sp. nov., two novel anaerobic alkaliphilic species isolated from the serpentinized-hosted hydrothermal field of the Prony Bay (New Caledonia).</title>
        <authorList>
            <person name="Postec A."/>
        </authorList>
    </citation>
    <scope>NUCLEOTIDE SEQUENCE [LARGE SCALE GENOMIC DNA]</scope>
    <source>
        <strain evidence="8 9">LacV</strain>
    </source>
</reference>
<dbReference type="OrthoDB" id="9815286at2"/>
<evidence type="ECO:0000256" key="6">
    <source>
        <dbReference type="SAM" id="Phobius"/>
    </source>
</evidence>
<comment type="subcellular location">
    <subcellularLocation>
        <location evidence="1">Cell membrane</location>
        <topology evidence="1">Single-pass membrane protein</topology>
    </subcellularLocation>
</comment>
<evidence type="ECO:0000259" key="7">
    <source>
        <dbReference type="Pfam" id="PF04024"/>
    </source>
</evidence>
<dbReference type="PANTHER" id="PTHR33885:SF3">
    <property type="entry name" value="PHAGE SHOCK PROTEIN C"/>
    <property type="match status" value="1"/>
</dbReference>
<evidence type="ECO:0000256" key="2">
    <source>
        <dbReference type="ARBA" id="ARBA00022475"/>
    </source>
</evidence>
<dbReference type="Pfam" id="PF04024">
    <property type="entry name" value="PspC"/>
    <property type="match status" value="1"/>
</dbReference>
<accession>A0A6I0F9A0</accession>
<name>A0A6I0F9A0_9FIRM</name>
<evidence type="ECO:0000313" key="9">
    <source>
        <dbReference type="Proteomes" id="UP000432715"/>
    </source>
</evidence>